<evidence type="ECO:0000256" key="7">
    <source>
        <dbReference type="ARBA" id="ARBA00017706"/>
    </source>
</evidence>
<feature type="domain" description="DRBM" evidence="27">
    <location>
        <begin position="1016"/>
        <end position="1091"/>
    </location>
</feature>
<dbReference type="InterPro" id="IPR044442">
    <property type="entry name" value="RNAse_III_DSRM__animal"/>
</dbReference>
<keyword evidence="10" id="KW-0540">Nuclease</keyword>
<dbReference type="Pfam" id="PF26050">
    <property type="entry name" value="Helical_CED_Drosha"/>
    <property type="match status" value="1"/>
</dbReference>
<evidence type="ECO:0000256" key="15">
    <source>
        <dbReference type="ARBA" id="ARBA00022801"/>
    </source>
</evidence>
<dbReference type="FunFam" id="1.10.1520.10:FF:000002">
    <property type="entry name" value="Drosha ribonuclease III"/>
    <property type="match status" value="1"/>
</dbReference>
<dbReference type="InterPro" id="IPR014720">
    <property type="entry name" value="dsRBD_dom"/>
</dbReference>
<evidence type="ECO:0000256" key="9">
    <source>
        <dbReference type="ARBA" id="ARBA00022552"/>
    </source>
</evidence>
<protein>
    <recommendedName>
        <fullName evidence="7">Ribonuclease 3</fullName>
        <ecNumber evidence="6">3.1.26.3</ecNumber>
    </recommendedName>
    <alternativeName>
        <fullName evidence="21">Ribonuclease III</fullName>
    </alternativeName>
    <alternativeName>
        <fullName evidence="23 24">protein Drosha</fullName>
    </alternativeName>
</protein>
<comment type="subcellular location">
    <subcellularLocation>
        <location evidence="4">Nucleus</location>
    </subcellularLocation>
</comment>
<evidence type="ECO:0000259" key="28">
    <source>
        <dbReference type="PROSITE" id="PS50142"/>
    </source>
</evidence>
<comment type="function">
    <text evidence="22">Executes the initial step of microRNA (miRNA) processing in the nucleus, that is the cleavage of pri-miRNA to release pre-miRNA. Involved in pre-rRNA processing. Cleaves double-strand RNA and does not cleave single-strand RNA. Involved in fertility. Required for the function or synthesis of the let-7 miRNA.</text>
</comment>
<evidence type="ECO:0000256" key="22">
    <source>
        <dbReference type="ARBA" id="ARBA00060285"/>
    </source>
</evidence>
<dbReference type="CDD" id="cd00593">
    <property type="entry name" value="RIBOc"/>
    <property type="match status" value="2"/>
</dbReference>
<gene>
    <name evidence="29" type="ORF">niasHT_019721</name>
</gene>
<dbReference type="EMBL" id="JBICBT010000464">
    <property type="protein sequence ID" value="KAL3112747.1"/>
    <property type="molecule type" value="Genomic_DNA"/>
</dbReference>
<feature type="compositionally biased region" description="Polar residues" evidence="26">
    <location>
        <begin position="1283"/>
        <end position="1304"/>
    </location>
</feature>
<feature type="compositionally biased region" description="Polar residues" evidence="26">
    <location>
        <begin position="1149"/>
        <end position="1166"/>
    </location>
</feature>
<dbReference type="PROSITE" id="PS50137">
    <property type="entry name" value="DS_RBD"/>
    <property type="match status" value="1"/>
</dbReference>
<feature type="region of interest" description="Disordered" evidence="26">
    <location>
        <begin position="653"/>
        <end position="688"/>
    </location>
</feature>
<dbReference type="InterPro" id="IPR058938">
    <property type="entry name" value="Helical_CED_Drosha"/>
</dbReference>
<reference evidence="29 30" key="1">
    <citation type="submission" date="2024-10" db="EMBL/GenBank/DDBJ databases">
        <authorList>
            <person name="Kim D."/>
        </authorList>
    </citation>
    <scope>NUCLEOTIDE SEQUENCE [LARGE SCALE GENOMIC DNA]</scope>
    <source>
        <strain evidence="29">BH-2024</strain>
    </source>
</reference>
<comment type="catalytic activity">
    <reaction evidence="1">
        <text>Endonucleolytic cleavage to 5'-phosphomonoester.</text>
        <dbReference type="EC" id="3.1.26.3"/>
    </reaction>
</comment>
<evidence type="ECO:0000256" key="14">
    <source>
        <dbReference type="ARBA" id="ARBA00022782"/>
    </source>
</evidence>
<feature type="domain" description="RNase III" evidence="28">
    <location>
        <begin position="860"/>
        <end position="989"/>
    </location>
</feature>
<dbReference type="PANTHER" id="PTHR11207">
    <property type="entry name" value="RIBONUCLEASE III"/>
    <property type="match status" value="1"/>
</dbReference>
<evidence type="ECO:0000256" key="24">
    <source>
        <dbReference type="ARBA" id="ARBA00083702"/>
    </source>
</evidence>
<dbReference type="InterPro" id="IPR000999">
    <property type="entry name" value="RNase_III_dom"/>
</dbReference>
<evidence type="ECO:0000256" key="2">
    <source>
        <dbReference type="ARBA" id="ARBA00001936"/>
    </source>
</evidence>
<evidence type="ECO:0000256" key="19">
    <source>
        <dbReference type="ARBA" id="ARBA00023211"/>
    </source>
</evidence>
<dbReference type="CDD" id="cd19877">
    <property type="entry name" value="DSRM_RNAse_III_meta_like"/>
    <property type="match status" value="1"/>
</dbReference>
<keyword evidence="15" id="KW-0378">Hydrolase</keyword>
<evidence type="ECO:0000256" key="1">
    <source>
        <dbReference type="ARBA" id="ARBA00000109"/>
    </source>
</evidence>
<keyword evidence="30" id="KW-1185">Reference proteome</keyword>
<keyword evidence="16" id="KW-0460">Magnesium</keyword>
<dbReference type="InterPro" id="IPR036389">
    <property type="entry name" value="RNase_III_sf"/>
</dbReference>
<feature type="region of interest" description="Disordered" evidence="26">
    <location>
        <begin position="1097"/>
        <end position="1192"/>
    </location>
</feature>
<organism evidence="29 30">
    <name type="scientific">Heterodera trifolii</name>
    <dbReference type="NCBI Taxonomy" id="157864"/>
    <lineage>
        <taxon>Eukaryota</taxon>
        <taxon>Metazoa</taxon>
        <taxon>Ecdysozoa</taxon>
        <taxon>Nematoda</taxon>
        <taxon>Chromadorea</taxon>
        <taxon>Rhabditida</taxon>
        <taxon>Tylenchina</taxon>
        <taxon>Tylenchomorpha</taxon>
        <taxon>Tylenchoidea</taxon>
        <taxon>Heteroderidae</taxon>
        <taxon>Heteroderinae</taxon>
        <taxon>Heterodera</taxon>
    </lineage>
</organism>
<evidence type="ECO:0000256" key="8">
    <source>
        <dbReference type="ARBA" id="ARBA00022517"/>
    </source>
</evidence>
<comment type="cofactor">
    <cofactor evidence="3">
        <name>Mg(2+)</name>
        <dbReference type="ChEBI" id="CHEBI:18420"/>
    </cofactor>
</comment>
<dbReference type="HAMAP" id="MF_00104">
    <property type="entry name" value="RNase_III"/>
    <property type="match status" value="1"/>
</dbReference>
<dbReference type="SUPFAM" id="SSF54768">
    <property type="entry name" value="dsRNA-binding domain-like"/>
    <property type="match status" value="1"/>
</dbReference>
<feature type="compositionally biased region" description="Polar residues" evidence="26">
    <location>
        <begin position="1105"/>
        <end position="1120"/>
    </location>
</feature>
<keyword evidence="13" id="KW-0255">Endonuclease</keyword>
<sequence length="1337" mass="150735">MEQSEGISVGEQQSLDNTGLHSIGSECLFAVPSDEISVRINSAEAELATGMGDEDGQCHFDDPLEPIGGSGVTESDDGRNGIGESMFWTQSITPGKFYRRNRTDGQFGTAALHAIHNEFETKILQTIRTAKSGQSKSMPTQIEGFYQCTSHSHHNLHSDDSSAGDGSSSDSDSTEEDDEAGKNGSKKRKRRKGKRRNGQCSALTGNTCGGPAKKSSMAQKEIERKRGHPAALHSDIGFNEPGQLNDGPLCKCSWASKQSGIRHDKFVGEQFVAKCQRNSSSIETLYHYVLVVDPSPCAFSRRPTAIQYDGHSYEFEGFSIFFHRPLPEHFPQTPINQWTNDFQLRLVKENMPESFTVDDLELFYGFLFEEVLELYDLNRFSTDKHLVDDPKKEENENLGCPFYHCMPRFARKLPEDGKELLPMSAVLTHFTREFSPLVDDNLANYFCRDKTAFIEFALQKKGQICLNPSKRPMAIRVDMIDGYNSDPTNRDVYPILVHFGVKPTAYAFMKRPQYQEALKKHIKFRKTLMGRNGTVLSPEQKRTLRDSEAHLQQLKQQCISRRDTTITVNSRGFYSTGLYPDIVQHALLLVLMCQHVRFHCSLRVLEEERLQYVFKNRALLELSLIHPSFRSNYGTNPDHAKNTINNCGLRMGKGAAKRNDRNQPTDGAAIGGTPQLSAQKAIQQQQQSTRKRGINALMEIMAIQGSSHVAESPLRHNERLEFLGDAVVEFLTTIHLFFLFSDLDEGGLATFRSALVQNRHLATLADRFELHKFMVYSHGPDLCHEADLRHAMANAFEALMAAMFLDSNLEECDRVFSNVLFKDDDLLRNIWVALPEHPLKRNNPFGDRHLIEKVQCLQLLANFEESIGVRFKHIRLLAKAFTRRNVPYNYLTLGNNQRLEFLGDTVLQLLTTEYLYKHFPLHQEGHLSLLRTCLVSNKTQSLVCDELDMTRFLVIPEALLRKGTLAQLRLKDKADLNEAFVGALYVDRGLIYCRQFCRSCFFPRLKYFIMTQRWNDPKSQLQQCCLALRECGSGDPDIPEYKTIGVEGPTNTRIYRVAVYFRNKRLADGIGPSVHQAQMQAAQNALESHAHLFPKFTKKAKNNRRNSMPMNGGSQRTEQNGAEFGGSAERGGTIEKTSQRHNAKRERNTANYTSPWSTPKFFNNGVNERGRKRAREGGNGEEHFNSPNMKRHAGSSLLEQAKGQTDKRPNDKSYLTPRLDAIHQALLKSRQQNGGGIGNGCPNWNSAPQKRGTTTISLLQSNGLNQQSVGSHFFFNNTPTNYRPKLATTNDDLGSKTTEITHSSLLLPPPPPPPNLLPPPPPPPPFCTSEVPKSKQK</sequence>
<dbReference type="SMART" id="SM00535">
    <property type="entry name" value="RIBOc"/>
    <property type="match status" value="2"/>
</dbReference>
<evidence type="ECO:0000313" key="30">
    <source>
        <dbReference type="Proteomes" id="UP001620626"/>
    </source>
</evidence>
<dbReference type="GO" id="GO:0004525">
    <property type="term" value="F:ribonuclease III activity"/>
    <property type="evidence" value="ECO:0007669"/>
    <property type="project" value="UniProtKB-EC"/>
</dbReference>
<evidence type="ECO:0000256" key="3">
    <source>
        <dbReference type="ARBA" id="ARBA00001946"/>
    </source>
</evidence>
<evidence type="ECO:0000256" key="17">
    <source>
        <dbReference type="ARBA" id="ARBA00022884"/>
    </source>
</evidence>
<evidence type="ECO:0000256" key="21">
    <source>
        <dbReference type="ARBA" id="ARBA00032486"/>
    </source>
</evidence>
<keyword evidence="20" id="KW-0539">Nucleus</keyword>
<dbReference type="GO" id="GO:0003723">
    <property type="term" value="F:RNA binding"/>
    <property type="evidence" value="ECO:0007669"/>
    <property type="project" value="UniProtKB-UniRule"/>
</dbReference>
<evidence type="ECO:0000256" key="25">
    <source>
        <dbReference type="PROSITE-ProRule" id="PRU00266"/>
    </source>
</evidence>
<keyword evidence="18" id="KW-0334">Gonadal differentiation</keyword>
<dbReference type="PANTHER" id="PTHR11207:SF0">
    <property type="entry name" value="RIBONUCLEASE 3"/>
    <property type="match status" value="1"/>
</dbReference>
<dbReference type="Gene3D" id="3.30.160.20">
    <property type="match status" value="1"/>
</dbReference>
<dbReference type="GO" id="GO:0046872">
    <property type="term" value="F:metal ion binding"/>
    <property type="evidence" value="ECO:0007669"/>
    <property type="project" value="UniProtKB-KW"/>
</dbReference>
<evidence type="ECO:0000256" key="18">
    <source>
        <dbReference type="ARBA" id="ARBA00023156"/>
    </source>
</evidence>
<dbReference type="GO" id="GO:0035196">
    <property type="term" value="P:miRNA processing"/>
    <property type="evidence" value="ECO:0007669"/>
    <property type="project" value="UniProtKB-ARBA"/>
</dbReference>
<dbReference type="FunFam" id="3.30.160.20:FF:000012">
    <property type="entry name" value="Drosha ribonuclease III"/>
    <property type="match status" value="1"/>
</dbReference>
<dbReference type="GO" id="GO:0006364">
    <property type="term" value="P:rRNA processing"/>
    <property type="evidence" value="ECO:0007669"/>
    <property type="project" value="UniProtKB-KW"/>
</dbReference>
<dbReference type="GO" id="GO:0005634">
    <property type="term" value="C:nucleus"/>
    <property type="evidence" value="ECO:0007669"/>
    <property type="project" value="UniProtKB-SubCell"/>
</dbReference>
<comment type="cofactor">
    <cofactor evidence="2">
        <name>Mn(2+)</name>
        <dbReference type="ChEBI" id="CHEBI:29035"/>
    </cofactor>
</comment>
<comment type="caution">
    <text evidence="29">The sequence shown here is derived from an EMBL/GenBank/DDBJ whole genome shotgun (WGS) entry which is preliminary data.</text>
</comment>
<evidence type="ECO:0000256" key="12">
    <source>
        <dbReference type="ARBA" id="ARBA00022737"/>
    </source>
</evidence>
<dbReference type="GO" id="GO:0007506">
    <property type="term" value="P:gonadal mesoderm development"/>
    <property type="evidence" value="ECO:0007669"/>
    <property type="project" value="UniProtKB-KW"/>
</dbReference>
<keyword evidence="14" id="KW-0221">Differentiation</keyword>
<feature type="region of interest" description="Disordered" evidence="26">
    <location>
        <begin position="1283"/>
        <end position="1337"/>
    </location>
</feature>
<dbReference type="EC" id="3.1.26.3" evidence="6"/>
<dbReference type="InterPro" id="IPR011907">
    <property type="entry name" value="RNase_III"/>
</dbReference>
<feature type="compositionally biased region" description="Basic residues" evidence="26">
    <location>
        <begin position="184"/>
        <end position="197"/>
    </location>
</feature>
<keyword evidence="11" id="KW-0479">Metal-binding</keyword>
<evidence type="ECO:0000313" key="29">
    <source>
        <dbReference type="EMBL" id="KAL3112747.1"/>
    </source>
</evidence>
<evidence type="ECO:0000256" key="4">
    <source>
        <dbReference type="ARBA" id="ARBA00004123"/>
    </source>
</evidence>
<evidence type="ECO:0000259" key="27">
    <source>
        <dbReference type="PROSITE" id="PS50137"/>
    </source>
</evidence>
<dbReference type="Proteomes" id="UP001620626">
    <property type="component" value="Unassembled WGS sequence"/>
</dbReference>
<keyword evidence="12" id="KW-0677">Repeat</keyword>
<evidence type="ECO:0000256" key="16">
    <source>
        <dbReference type="ARBA" id="ARBA00022842"/>
    </source>
</evidence>
<comment type="similarity">
    <text evidence="5">Belongs to the ribonuclease III family.</text>
</comment>
<feature type="compositionally biased region" description="Pro residues" evidence="26">
    <location>
        <begin position="1307"/>
        <end position="1326"/>
    </location>
</feature>
<dbReference type="GO" id="GO:0030154">
    <property type="term" value="P:cell differentiation"/>
    <property type="evidence" value="ECO:0007669"/>
    <property type="project" value="UniProtKB-KW"/>
</dbReference>
<evidence type="ECO:0000256" key="23">
    <source>
        <dbReference type="ARBA" id="ARBA00078955"/>
    </source>
</evidence>
<keyword evidence="8" id="KW-0690">Ribosome biogenesis</keyword>
<evidence type="ECO:0000256" key="13">
    <source>
        <dbReference type="ARBA" id="ARBA00022759"/>
    </source>
</evidence>
<dbReference type="Pfam" id="PF14622">
    <property type="entry name" value="Ribonucleas_3_3"/>
    <property type="match status" value="1"/>
</dbReference>
<keyword evidence="19" id="KW-0464">Manganese</keyword>
<evidence type="ECO:0000256" key="6">
    <source>
        <dbReference type="ARBA" id="ARBA00012177"/>
    </source>
</evidence>
<dbReference type="Pfam" id="PF00035">
    <property type="entry name" value="dsrm"/>
    <property type="match status" value="1"/>
</dbReference>
<accession>A0ABD2LBY8</accession>
<feature type="compositionally biased region" description="Low complexity" evidence="26">
    <location>
        <begin position="161"/>
        <end position="171"/>
    </location>
</feature>
<name>A0ABD2LBY8_9BILA</name>
<feature type="region of interest" description="Disordered" evidence="26">
    <location>
        <begin position="151"/>
        <end position="239"/>
    </location>
</feature>
<feature type="compositionally biased region" description="Basic and acidic residues" evidence="26">
    <location>
        <begin position="1175"/>
        <end position="1184"/>
    </location>
</feature>
<dbReference type="PROSITE" id="PS50142">
    <property type="entry name" value="RNASE_3_2"/>
    <property type="match status" value="2"/>
</dbReference>
<keyword evidence="9" id="KW-0698">rRNA processing</keyword>
<dbReference type="Gene3D" id="1.10.1520.10">
    <property type="entry name" value="Ribonuclease III domain"/>
    <property type="match status" value="2"/>
</dbReference>
<dbReference type="SMART" id="SM00358">
    <property type="entry name" value="DSRM"/>
    <property type="match status" value="1"/>
</dbReference>
<dbReference type="SUPFAM" id="SSF69065">
    <property type="entry name" value="RNase III domain-like"/>
    <property type="match status" value="2"/>
</dbReference>
<feature type="compositionally biased region" description="Low complexity" evidence="26">
    <location>
        <begin position="675"/>
        <end position="688"/>
    </location>
</feature>
<evidence type="ECO:0000256" key="20">
    <source>
        <dbReference type="ARBA" id="ARBA00023242"/>
    </source>
</evidence>
<evidence type="ECO:0000256" key="10">
    <source>
        <dbReference type="ARBA" id="ARBA00022722"/>
    </source>
</evidence>
<feature type="domain" description="RNase III" evidence="28">
    <location>
        <begin position="702"/>
        <end position="808"/>
    </location>
</feature>
<dbReference type="PROSITE" id="PS00517">
    <property type="entry name" value="RNASE_3_1"/>
    <property type="match status" value="1"/>
</dbReference>
<keyword evidence="17 25" id="KW-0694">RNA-binding</keyword>
<dbReference type="Pfam" id="PF00636">
    <property type="entry name" value="Ribonuclease_3"/>
    <property type="match status" value="1"/>
</dbReference>
<evidence type="ECO:0000256" key="11">
    <source>
        <dbReference type="ARBA" id="ARBA00022723"/>
    </source>
</evidence>
<evidence type="ECO:0000256" key="26">
    <source>
        <dbReference type="SAM" id="MobiDB-lite"/>
    </source>
</evidence>
<evidence type="ECO:0000256" key="5">
    <source>
        <dbReference type="ARBA" id="ARBA00010183"/>
    </source>
</evidence>
<proteinExistence type="inferred from homology"/>